<evidence type="ECO:0000313" key="10">
    <source>
        <dbReference type="Proteomes" id="UP000001067"/>
    </source>
</evidence>
<dbReference type="InterPro" id="IPR049326">
    <property type="entry name" value="Rhodopsin_dom_fungi"/>
</dbReference>
<dbReference type="EMBL" id="GL533044">
    <property type="protein sequence ID" value="EFQ94944.1"/>
    <property type="molecule type" value="Genomic_DNA"/>
</dbReference>
<dbReference type="PANTHER" id="PTHR33048">
    <property type="entry name" value="PTH11-LIKE INTEGRAL MEMBRANE PROTEIN (AFU_ORTHOLOGUE AFUA_5G11245)"/>
    <property type="match status" value="1"/>
</dbReference>
<evidence type="ECO:0000256" key="1">
    <source>
        <dbReference type="ARBA" id="ARBA00004141"/>
    </source>
</evidence>
<dbReference type="HOGENOM" id="CLU_028200_3_4_1"/>
<keyword evidence="4 7" id="KW-0472">Membrane</keyword>
<evidence type="ECO:0000259" key="8">
    <source>
        <dbReference type="Pfam" id="PF20684"/>
    </source>
</evidence>
<feature type="transmembrane region" description="Helical" evidence="7">
    <location>
        <begin position="16"/>
        <end position="37"/>
    </location>
</feature>
<protein>
    <recommendedName>
        <fullName evidence="8">Rhodopsin domain-containing protein</fullName>
    </recommendedName>
</protein>
<evidence type="ECO:0000256" key="6">
    <source>
        <dbReference type="SAM" id="MobiDB-lite"/>
    </source>
</evidence>
<evidence type="ECO:0000256" key="2">
    <source>
        <dbReference type="ARBA" id="ARBA00022692"/>
    </source>
</evidence>
<feature type="transmembrane region" description="Helical" evidence="7">
    <location>
        <begin position="247"/>
        <end position="270"/>
    </location>
</feature>
<feature type="transmembrane region" description="Helical" evidence="7">
    <location>
        <begin position="208"/>
        <end position="227"/>
    </location>
</feature>
<dbReference type="AlphaFoldDB" id="E3RH58"/>
<feature type="compositionally biased region" description="Polar residues" evidence="6">
    <location>
        <begin position="284"/>
        <end position="301"/>
    </location>
</feature>
<evidence type="ECO:0000256" key="3">
    <source>
        <dbReference type="ARBA" id="ARBA00022989"/>
    </source>
</evidence>
<reference evidence="9 10" key="1">
    <citation type="journal article" date="2010" name="Genome Biol.">
        <title>A first genome assembly of the barley fungal pathogen Pyrenophora teres f. teres.</title>
        <authorList>
            <person name="Ellwood S.R."/>
            <person name="Liu Z."/>
            <person name="Syme R.A."/>
            <person name="Lai Z."/>
            <person name="Hane J.K."/>
            <person name="Keiper F."/>
            <person name="Moffat C.S."/>
            <person name="Oliver R.P."/>
            <person name="Friesen T.L."/>
        </authorList>
    </citation>
    <scope>NUCLEOTIDE SEQUENCE [LARGE SCALE GENOMIC DNA]</scope>
    <source>
        <strain evidence="9 10">0-1</strain>
    </source>
</reference>
<dbReference type="InterPro" id="IPR052337">
    <property type="entry name" value="SAT4-like"/>
</dbReference>
<evidence type="ECO:0000313" key="9">
    <source>
        <dbReference type="EMBL" id="EFQ94944.1"/>
    </source>
</evidence>
<feature type="transmembrane region" description="Helical" evidence="7">
    <location>
        <begin position="90"/>
        <end position="114"/>
    </location>
</feature>
<dbReference type="eggNOG" id="ENOG502RS21">
    <property type="taxonomic scope" value="Eukaryota"/>
</dbReference>
<feature type="region of interest" description="Disordered" evidence="6">
    <location>
        <begin position="284"/>
        <end position="308"/>
    </location>
</feature>
<comment type="similarity">
    <text evidence="5">Belongs to the SAT4 family.</text>
</comment>
<feature type="transmembrane region" description="Helical" evidence="7">
    <location>
        <begin position="49"/>
        <end position="70"/>
    </location>
</feature>
<comment type="subcellular location">
    <subcellularLocation>
        <location evidence="1">Membrane</location>
        <topology evidence="1">Multi-pass membrane protein</topology>
    </subcellularLocation>
</comment>
<dbReference type="PANTHER" id="PTHR33048:SF96">
    <property type="entry name" value="INTEGRAL MEMBRANE PROTEIN"/>
    <property type="match status" value="1"/>
</dbReference>
<keyword evidence="2 7" id="KW-0812">Transmembrane</keyword>
<accession>E3RH58</accession>
<name>E3RH58_PYRTT</name>
<keyword evidence="3 7" id="KW-1133">Transmembrane helix</keyword>
<evidence type="ECO:0000256" key="7">
    <source>
        <dbReference type="SAM" id="Phobius"/>
    </source>
</evidence>
<feature type="transmembrane region" description="Helical" evidence="7">
    <location>
        <begin position="121"/>
        <end position="142"/>
    </location>
</feature>
<keyword evidence="10" id="KW-1185">Reference proteome</keyword>
<dbReference type="GO" id="GO:0016020">
    <property type="term" value="C:membrane"/>
    <property type="evidence" value="ECO:0007669"/>
    <property type="project" value="UniProtKB-SubCell"/>
</dbReference>
<feature type="domain" description="Rhodopsin" evidence="8">
    <location>
        <begin position="33"/>
        <end position="272"/>
    </location>
</feature>
<evidence type="ECO:0000256" key="5">
    <source>
        <dbReference type="ARBA" id="ARBA00038359"/>
    </source>
</evidence>
<organism evidence="10">
    <name type="scientific">Pyrenophora teres f. teres (strain 0-1)</name>
    <name type="common">Barley net blotch fungus</name>
    <name type="synonym">Drechslera teres f. teres</name>
    <dbReference type="NCBI Taxonomy" id="861557"/>
    <lineage>
        <taxon>Eukaryota</taxon>
        <taxon>Fungi</taxon>
        <taxon>Dikarya</taxon>
        <taxon>Ascomycota</taxon>
        <taxon>Pezizomycotina</taxon>
        <taxon>Dothideomycetes</taxon>
        <taxon>Pleosporomycetidae</taxon>
        <taxon>Pleosporales</taxon>
        <taxon>Pleosporineae</taxon>
        <taxon>Pleosporaceae</taxon>
        <taxon>Pyrenophora</taxon>
    </lineage>
</organism>
<dbReference type="Proteomes" id="UP000001067">
    <property type="component" value="Unassembled WGS sequence"/>
</dbReference>
<dbReference type="OrthoDB" id="4682787at2759"/>
<gene>
    <name evidence="9" type="ORF">PTT_07217</name>
</gene>
<dbReference type="Pfam" id="PF20684">
    <property type="entry name" value="Fung_rhodopsin"/>
    <property type="match status" value="1"/>
</dbReference>
<feature type="transmembrane region" description="Helical" evidence="7">
    <location>
        <begin position="178"/>
        <end position="196"/>
    </location>
</feature>
<sequence>MGQHSPTDVANSGIHSGHITIAFLTIAWFSILLRIWTRTCVISNFGWDDATMILAGMVFTVFCAAQLYIAANGGGTHITSLQHQQELTTWVFMSECGYIMSMMIIKISVCIFFARIIVRRAHFIIIYVTAGVSIVSSLTAFFHCIFRCGTDLSVYIIKQVTNNCASTSLDLFMGYQQGAFSALTDIIFVILPVLILRNAQMDLRSKLSVGFVLSLAALGFICSIIRFRYIDGLARTEDFFWNVVNVSIWSTIEAGACITAGCIATLRPLFKRALDRARGSSALSEANTTPLSRSGRSTQLSYMPKSAHGSSTPHYDIALAEIDRDCCSSEDKLPQVRYPFDPVTSVSLGSNGEEEVTLSSDIGHKRTSMDPILGRHKLIVPEFDWHYSSGEGLEKEAAKNNDRNAHVSGSFRKDAVVDTAPILQIPTFAPASPDCYGEV</sequence>
<dbReference type="KEGG" id="pte:PTT_07217"/>
<evidence type="ECO:0000256" key="4">
    <source>
        <dbReference type="ARBA" id="ARBA00023136"/>
    </source>
</evidence>
<proteinExistence type="inferred from homology"/>